<reference evidence="5 6" key="1">
    <citation type="submission" date="2020-05" db="EMBL/GenBank/DDBJ databases">
        <title>Identification and distribution of gene clusters putatively required for synthesis of sphingolipid metabolism inhibitors in phylogenetically diverse species of the filamentous fungus Fusarium.</title>
        <authorList>
            <person name="Kim H.-S."/>
            <person name="Busman M."/>
            <person name="Brown D.W."/>
            <person name="Divon H."/>
            <person name="Uhlig S."/>
            <person name="Proctor R.H."/>
        </authorList>
    </citation>
    <scope>NUCLEOTIDE SEQUENCE [LARGE SCALE GENOMIC DNA]</scope>
    <source>
        <strain evidence="5 6">NRRL 25196</strain>
    </source>
</reference>
<organism evidence="5 6">
    <name type="scientific">Fusarium napiforme</name>
    <dbReference type="NCBI Taxonomy" id="42672"/>
    <lineage>
        <taxon>Eukaryota</taxon>
        <taxon>Fungi</taxon>
        <taxon>Dikarya</taxon>
        <taxon>Ascomycota</taxon>
        <taxon>Pezizomycotina</taxon>
        <taxon>Sordariomycetes</taxon>
        <taxon>Hypocreomycetidae</taxon>
        <taxon>Hypocreales</taxon>
        <taxon>Nectriaceae</taxon>
        <taxon>Fusarium</taxon>
        <taxon>Fusarium fujikuroi species complex</taxon>
    </lineage>
</organism>
<accession>A0A8H5JY57</accession>
<evidence type="ECO:0000313" key="5">
    <source>
        <dbReference type="EMBL" id="KAF5563847.1"/>
    </source>
</evidence>
<keyword evidence="1 3" id="KW-0479">Metal-binding</keyword>
<dbReference type="CDD" id="cd08368">
    <property type="entry name" value="LIM"/>
    <property type="match status" value="1"/>
</dbReference>
<dbReference type="SMART" id="SM00132">
    <property type="entry name" value="LIM"/>
    <property type="match status" value="1"/>
</dbReference>
<dbReference type="PROSITE" id="PS00478">
    <property type="entry name" value="LIM_DOMAIN_1"/>
    <property type="match status" value="1"/>
</dbReference>
<dbReference type="PROSITE" id="PS50023">
    <property type="entry name" value="LIM_DOMAIN_2"/>
    <property type="match status" value="1"/>
</dbReference>
<protein>
    <submittedName>
        <fullName evidence="5">GTPase-activating of the rho rac family (LRG1)</fullName>
    </submittedName>
</protein>
<dbReference type="GO" id="GO:0030695">
    <property type="term" value="F:GTPase regulator activity"/>
    <property type="evidence" value="ECO:0007669"/>
    <property type="project" value="UniProtKB-ARBA"/>
</dbReference>
<evidence type="ECO:0000313" key="6">
    <source>
        <dbReference type="Proteomes" id="UP000574317"/>
    </source>
</evidence>
<keyword evidence="3" id="KW-0440">LIM domain</keyword>
<dbReference type="EMBL" id="JAAOAO010000082">
    <property type="protein sequence ID" value="KAF5563847.1"/>
    <property type="molecule type" value="Genomic_DNA"/>
</dbReference>
<feature type="domain" description="LIM zinc-binding" evidence="4">
    <location>
        <begin position="296"/>
        <end position="360"/>
    </location>
</feature>
<evidence type="ECO:0000259" key="4">
    <source>
        <dbReference type="PROSITE" id="PS50023"/>
    </source>
</evidence>
<evidence type="ECO:0000256" key="2">
    <source>
        <dbReference type="ARBA" id="ARBA00022833"/>
    </source>
</evidence>
<keyword evidence="2 3" id="KW-0862">Zinc</keyword>
<dbReference type="AlphaFoldDB" id="A0A8H5JY57"/>
<dbReference type="Pfam" id="PF00412">
    <property type="entry name" value="LIM"/>
    <property type="match status" value="1"/>
</dbReference>
<evidence type="ECO:0000256" key="3">
    <source>
        <dbReference type="PROSITE-ProRule" id="PRU00125"/>
    </source>
</evidence>
<gene>
    <name evidence="5" type="ORF">FNAPI_2457</name>
</gene>
<proteinExistence type="predicted"/>
<name>A0A8H5JY57_9HYPO</name>
<dbReference type="Gene3D" id="2.10.110.10">
    <property type="entry name" value="Cysteine Rich Protein"/>
    <property type="match status" value="1"/>
</dbReference>
<dbReference type="GO" id="GO:0046872">
    <property type="term" value="F:metal ion binding"/>
    <property type="evidence" value="ECO:0007669"/>
    <property type="project" value="UniProtKB-KW"/>
</dbReference>
<comment type="caution">
    <text evidence="5">The sequence shown here is derived from an EMBL/GenBank/DDBJ whole genome shotgun (WGS) entry which is preliminary data.</text>
</comment>
<evidence type="ECO:0000256" key="1">
    <source>
        <dbReference type="ARBA" id="ARBA00022723"/>
    </source>
</evidence>
<keyword evidence="6" id="KW-1185">Reference proteome</keyword>
<dbReference type="Proteomes" id="UP000574317">
    <property type="component" value="Unassembled WGS sequence"/>
</dbReference>
<dbReference type="InterPro" id="IPR001781">
    <property type="entry name" value="Znf_LIM"/>
</dbReference>
<sequence length="584" mass="65512">MDPLSIATSVVGLTATCLSTCKKLHDLAGEYQDVPAVIAMICSESTIISIGLSELQMKILRRDDLAQAWASKTEIWTAFETALTGCMVLLSCLETESRSLRSQNPGIWSKIKFIWNQDRLKELLGALRGQQSSITLLLNLLELIQKDIRKYAPKIKAAASEAQSLRSCYPSVKMDSESIFDNDAASLSFFHHEAASGYAPSELNFVFDDQVINSQAYRRVFVKAQSESQPPHMEDAESDTGTVKEVDKYPVRSHKNVTSVERDLRQKVAADARPWFQSGNCIDLQVVQHVRFAGITTCYGCFRSIDKDHLQALGRTWHVGCFKCSDCEVPLQSAYHLSQDESGIFPKPLCVDDYIRRRDIQCSKCQYPIACKFPIMGGSYSEKEGEKGKWHTFCLELASWGLVLPLSANGRRYLASIHDQSLKQLSCFYQQLHDDRAKDIYLCGSRYMKEFRDILTVCLEASRGATIRQSDAQFAVILTKLSCLFRATWTATPDGTFSFDEGEVGAFTSLFLKHLEYYTLGGWDRSPEPVAQVISDLLKPLLRFCFHNLISSQKPSDTQAFGLTNWKVATTLCQKAMANRIGNA</sequence>